<proteinExistence type="predicted"/>
<gene>
    <name evidence="2" type="ORF">ST47_g408</name>
</gene>
<sequence length="389" mass="41785">MSSASTLGPPSYTDGTPTLPHRLPSPHPLMSTSPTTSTYTGSYIDDGIDLLPAPTARGFGLTNPSLYTPRSAHKGTAPAAWNEHVARAVAGDVRRSLARLRRVGDVQVRGLEDEAERERMGVVKVQAPVKWGTFVIRGELGRVIVVDAEGEFDSGVHGVGGDDVAGRKRWVRVGSGVEALSSTRRSDRGEGWAAMVGAQHEHLPPVAEPKLAYSHNDTVTISSPASPTAFLMTRGLSGWPSRTVSPRATSPTVPHAITWASTSVPQTPPTNTKRTSRSPANFPTSDRNAGRSSDGSDVGWGGSKSAPNPGWGSDSDCDDKDDKESWDGFERRKTASEVSVVGSVSDRSWPGSQGSERLRKRSRPNRPNRHAQPNRDTSQSSSKTRRERK</sequence>
<evidence type="ECO:0000313" key="3">
    <source>
        <dbReference type="Proteomes" id="UP000076837"/>
    </source>
</evidence>
<dbReference type="Proteomes" id="UP000076837">
    <property type="component" value="Unassembled WGS sequence"/>
</dbReference>
<feature type="compositionally biased region" description="Polar residues" evidence="1">
    <location>
        <begin position="259"/>
        <end position="287"/>
    </location>
</feature>
<comment type="caution">
    <text evidence="2">The sequence shown here is derived from an EMBL/GenBank/DDBJ whole genome shotgun (WGS) entry which is preliminary data.</text>
</comment>
<feature type="region of interest" description="Disordered" evidence="1">
    <location>
        <begin position="239"/>
        <end position="389"/>
    </location>
</feature>
<feature type="compositionally biased region" description="Basic residues" evidence="1">
    <location>
        <begin position="358"/>
        <end position="369"/>
    </location>
</feature>
<feature type="compositionally biased region" description="Polar residues" evidence="1">
    <location>
        <begin position="240"/>
        <end position="252"/>
    </location>
</feature>
<name>A0A163M785_DIDRA</name>
<feature type="region of interest" description="Disordered" evidence="1">
    <location>
        <begin position="1"/>
        <end position="38"/>
    </location>
</feature>
<reference evidence="2 3" key="1">
    <citation type="journal article" date="2016" name="Sci. Rep.">
        <title>Draft genome sequencing and secretome analysis of fungal phytopathogen Ascochyta rabiei provides insight into the necrotrophic effector repertoire.</title>
        <authorList>
            <person name="Verma S."/>
            <person name="Gazara R.K."/>
            <person name="Nizam S."/>
            <person name="Parween S."/>
            <person name="Chattopadhyay D."/>
            <person name="Verma P.K."/>
        </authorList>
    </citation>
    <scope>NUCLEOTIDE SEQUENCE [LARGE SCALE GENOMIC DNA]</scope>
    <source>
        <strain evidence="2 3">ArDII</strain>
    </source>
</reference>
<feature type="compositionally biased region" description="Low complexity" evidence="1">
    <location>
        <begin position="28"/>
        <end position="38"/>
    </location>
</feature>
<accession>A0A163M785</accession>
<evidence type="ECO:0000313" key="2">
    <source>
        <dbReference type="EMBL" id="KZM28461.1"/>
    </source>
</evidence>
<feature type="compositionally biased region" description="Basic and acidic residues" evidence="1">
    <location>
        <begin position="320"/>
        <end position="335"/>
    </location>
</feature>
<organism evidence="2 3">
    <name type="scientific">Didymella rabiei</name>
    <name type="common">Chickpea ascochyta blight fungus</name>
    <name type="synonym">Mycosphaerella rabiei</name>
    <dbReference type="NCBI Taxonomy" id="5454"/>
    <lineage>
        <taxon>Eukaryota</taxon>
        <taxon>Fungi</taxon>
        <taxon>Dikarya</taxon>
        <taxon>Ascomycota</taxon>
        <taxon>Pezizomycotina</taxon>
        <taxon>Dothideomycetes</taxon>
        <taxon>Pleosporomycetidae</taxon>
        <taxon>Pleosporales</taxon>
        <taxon>Pleosporineae</taxon>
        <taxon>Didymellaceae</taxon>
        <taxon>Ascochyta</taxon>
    </lineage>
</organism>
<protein>
    <submittedName>
        <fullName evidence="2">Uncharacterized protein</fullName>
    </submittedName>
</protein>
<dbReference type="AlphaFoldDB" id="A0A163M785"/>
<dbReference type="EMBL" id="JYNV01000016">
    <property type="protein sequence ID" value="KZM28461.1"/>
    <property type="molecule type" value="Genomic_DNA"/>
</dbReference>
<feature type="compositionally biased region" description="Polar residues" evidence="1">
    <location>
        <begin position="1"/>
        <end position="16"/>
    </location>
</feature>
<evidence type="ECO:0000256" key="1">
    <source>
        <dbReference type="SAM" id="MobiDB-lite"/>
    </source>
</evidence>
<keyword evidence="3" id="KW-1185">Reference proteome</keyword>